<dbReference type="OrthoDB" id="9774290at2"/>
<dbReference type="Pfam" id="PF02595">
    <property type="entry name" value="Gly_kinase"/>
    <property type="match status" value="1"/>
</dbReference>
<dbReference type="Gene3D" id="3.90.1510.10">
    <property type="entry name" value="Glycerate kinase, domain 2"/>
    <property type="match status" value="1"/>
</dbReference>
<dbReference type="PANTHER" id="PTHR21599:SF0">
    <property type="entry name" value="GLYCERATE KINASE"/>
    <property type="match status" value="1"/>
</dbReference>
<dbReference type="InterPro" id="IPR018197">
    <property type="entry name" value="Glycerate_kinase_RE-like"/>
</dbReference>
<dbReference type="Gene3D" id="3.40.50.10350">
    <property type="entry name" value="Glycerate kinase, domain 1"/>
    <property type="match status" value="1"/>
</dbReference>
<dbReference type="InterPro" id="IPR018193">
    <property type="entry name" value="Glyc_kinase_flavodox-like_fold"/>
</dbReference>
<evidence type="ECO:0000256" key="1">
    <source>
        <dbReference type="ARBA" id="ARBA00006284"/>
    </source>
</evidence>
<keyword evidence="6" id="KW-1185">Reference proteome</keyword>
<dbReference type="Proteomes" id="UP000245539">
    <property type="component" value="Unassembled WGS sequence"/>
</dbReference>
<dbReference type="GO" id="GO:0008887">
    <property type="term" value="F:glycerate kinase activity"/>
    <property type="evidence" value="ECO:0007669"/>
    <property type="project" value="UniProtKB-UniRule"/>
</dbReference>
<dbReference type="EMBL" id="QGKM01000011">
    <property type="protein sequence ID" value="PWQ99409.1"/>
    <property type="molecule type" value="Genomic_DNA"/>
</dbReference>
<evidence type="ECO:0000313" key="5">
    <source>
        <dbReference type="EMBL" id="PWQ99409.1"/>
    </source>
</evidence>
<comment type="caution">
    <text evidence="5">The sequence shown here is derived from an EMBL/GenBank/DDBJ whole genome shotgun (WGS) entry which is preliminary data.</text>
</comment>
<keyword evidence="2 4" id="KW-0808">Transferase</keyword>
<sequence>MKIVIAPDSFKESLSAEGVAKAIGRGFSEIYPTADVVLLPVADGGEGTTDALLAATAGQRISQKVTGPLGTSVDAFWGLLGQVAHSQSTQDHRQTNASSNSKTAVIEMAAASGLDLITPAQRDPLTTTTRGTGELILAALDRGVEHIIVGLGGSATNDAGAGMLQALGVALLDESGNDIPPGGGGLSKLHTVDVTKLDPRLQSVRFEVACDVDNPLVGPNGASAIFGPQKGVTPELVEVLDKNLAHFAKLTLAATGNDIINTPGAGAAGGLGGAFLGYLNATLKSGIDIILDAVSYESHLDGASLVITGEGRIDSQSIRGKTPVGVSKRAKAAGNIPVIALAGSVSSDASVVYEHGIDAVFSVVQGITTLECALAEADDNLYRTALNVARVMSLR</sequence>
<comment type="similarity">
    <text evidence="1 4">Belongs to the glycerate kinase type-1 family.</text>
</comment>
<dbReference type="RefSeq" id="WP_109836741.1">
    <property type="nucleotide sequence ID" value="NZ_QGKM01000011.1"/>
</dbReference>
<dbReference type="PIRSF" id="PIRSF006078">
    <property type="entry name" value="GlxK"/>
    <property type="match status" value="1"/>
</dbReference>
<dbReference type="NCBIfam" id="TIGR00045">
    <property type="entry name" value="glycerate kinase"/>
    <property type="match status" value="1"/>
</dbReference>
<organism evidence="5 6">
    <name type="scientific">Leucothrix pacifica</name>
    <dbReference type="NCBI Taxonomy" id="1247513"/>
    <lineage>
        <taxon>Bacteria</taxon>
        <taxon>Pseudomonadati</taxon>
        <taxon>Pseudomonadota</taxon>
        <taxon>Gammaproteobacteria</taxon>
        <taxon>Thiotrichales</taxon>
        <taxon>Thiotrichaceae</taxon>
        <taxon>Leucothrix</taxon>
    </lineage>
</organism>
<dbReference type="SUPFAM" id="SSF110738">
    <property type="entry name" value="Glycerate kinase I"/>
    <property type="match status" value="1"/>
</dbReference>
<dbReference type="InterPro" id="IPR036129">
    <property type="entry name" value="Glycerate_kinase_sf"/>
</dbReference>
<keyword evidence="3 4" id="KW-0418">Kinase</keyword>
<evidence type="ECO:0000313" key="6">
    <source>
        <dbReference type="Proteomes" id="UP000245539"/>
    </source>
</evidence>
<name>A0A317CM00_9GAMM</name>
<evidence type="ECO:0000256" key="4">
    <source>
        <dbReference type="PIRNR" id="PIRNR006078"/>
    </source>
</evidence>
<dbReference type="GO" id="GO:0031388">
    <property type="term" value="P:organic acid phosphorylation"/>
    <property type="evidence" value="ECO:0007669"/>
    <property type="project" value="UniProtKB-UniRule"/>
</dbReference>
<protein>
    <submittedName>
        <fullName evidence="5">Glycerate kinase</fullName>
    </submittedName>
</protein>
<reference evidence="5 6" key="1">
    <citation type="submission" date="2018-05" db="EMBL/GenBank/DDBJ databases">
        <title>Leucothrix arctica sp. nov., isolated from Arctic seawater.</title>
        <authorList>
            <person name="Choi A."/>
            <person name="Baek K."/>
        </authorList>
    </citation>
    <scope>NUCLEOTIDE SEQUENCE [LARGE SCALE GENOMIC DNA]</scope>
    <source>
        <strain evidence="5 6">JCM 18388</strain>
    </source>
</reference>
<evidence type="ECO:0000256" key="3">
    <source>
        <dbReference type="ARBA" id="ARBA00022777"/>
    </source>
</evidence>
<accession>A0A317CM00</accession>
<evidence type="ECO:0000256" key="2">
    <source>
        <dbReference type="ARBA" id="ARBA00022679"/>
    </source>
</evidence>
<dbReference type="InterPro" id="IPR004381">
    <property type="entry name" value="Glycerate_kinase"/>
</dbReference>
<dbReference type="AlphaFoldDB" id="A0A317CM00"/>
<gene>
    <name evidence="5" type="ORF">DKW60_05850</name>
</gene>
<proteinExistence type="inferred from homology"/>
<dbReference type="PANTHER" id="PTHR21599">
    <property type="entry name" value="GLYCERATE KINASE"/>
    <property type="match status" value="1"/>
</dbReference>